<evidence type="ECO:0000256" key="3">
    <source>
        <dbReference type="ARBA" id="ARBA00022525"/>
    </source>
</evidence>
<keyword evidence="3" id="KW-0964">Secreted</keyword>
<evidence type="ECO:0000256" key="2">
    <source>
        <dbReference type="ARBA" id="ARBA00010701"/>
    </source>
</evidence>
<reference evidence="6 7" key="1">
    <citation type="submission" date="2018-11" db="EMBL/GenBank/DDBJ databases">
        <authorList>
            <consortium name="Pathogen Informatics"/>
        </authorList>
    </citation>
    <scope>NUCLEOTIDE SEQUENCE [LARGE SCALE GENOMIC DNA]</scope>
</reference>
<gene>
    <name evidence="6" type="ORF">SBAD_LOCUS11848</name>
</gene>
<dbReference type="Gene3D" id="3.40.50.1820">
    <property type="entry name" value="alpha/beta hydrolase"/>
    <property type="match status" value="1"/>
</dbReference>
<evidence type="ECO:0000259" key="5">
    <source>
        <dbReference type="Pfam" id="PF00151"/>
    </source>
</evidence>
<evidence type="ECO:0000313" key="7">
    <source>
        <dbReference type="Proteomes" id="UP000270296"/>
    </source>
</evidence>
<comment type="similarity">
    <text evidence="2 4">Belongs to the AB hydrolase superfamily. Lipase family.</text>
</comment>
<comment type="subcellular location">
    <subcellularLocation>
        <location evidence="1">Secreted</location>
    </subcellularLocation>
</comment>
<keyword evidence="7" id="KW-1185">Reference proteome</keyword>
<dbReference type="GO" id="GO:0005615">
    <property type="term" value="C:extracellular space"/>
    <property type="evidence" value="ECO:0007669"/>
    <property type="project" value="TreeGrafter"/>
</dbReference>
<sequence>MSFSLNNTVTEIYDVSPFTGLDPAGPLFSRRPPTERLSDTDAKVVKCIHTDSDFGTEDAYFASLLKEFTCSHSLAHVIYLQSIQNYSPTGDGCKFLALPCFSAQQFQTGKCFTCGPASDFPIIGYNGRAYTNYKTGKYFFGTTNNVKDLCGK</sequence>
<dbReference type="InterPro" id="IPR013818">
    <property type="entry name" value="Lipase"/>
</dbReference>
<dbReference type="OrthoDB" id="199913at2759"/>
<dbReference type="InterPro" id="IPR000734">
    <property type="entry name" value="TAG_lipase"/>
</dbReference>
<dbReference type="GO" id="GO:0016298">
    <property type="term" value="F:lipase activity"/>
    <property type="evidence" value="ECO:0007669"/>
    <property type="project" value="InterPro"/>
</dbReference>
<evidence type="ECO:0000256" key="1">
    <source>
        <dbReference type="ARBA" id="ARBA00004613"/>
    </source>
</evidence>
<evidence type="ECO:0000313" key="6">
    <source>
        <dbReference type="EMBL" id="VDP43438.1"/>
    </source>
</evidence>
<dbReference type="InterPro" id="IPR029058">
    <property type="entry name" value="AB_hydrolase_fold"/>
</dbReference>
<dbReference type="GO" id="GO:0016042">
    <property type="term" value="P:lipid catabolic process"/>
    <property type="evidence" value="ECO:0007669"/>
    <property type="project" value="TreeGrafter"/>
</dbReference>
<dbReference type="AlphaFoldDB" id="A0A3P8EA36"/>
<dbReference type="EMBL" id="UZAM01016485">
    <property type="protein sequence ID" value="VDP43438.1"/>
    <property type="molecule type" value="Genomic_DNA"/>
</dbReference>
<feature type="domain" description="Lipase" evidence="5">
    <location>
        <begin position="17"/>
        <end position="53"/>
    </location>
</feature>
<accession>A0A3P8EA36</accession>
<dbReference type="Pfam" id="PF00151">
    <property type="entry name" value="Lipase"/>
    <property type="match status" value="1"/>
</dbReference>
<evidence type="ECO:0000256" key="4">
    <source>
        <dbReference type="RuleBase" id="RU004262"/>
    </source>
</evidence>
<dbReference type="Proteomes" id="UP000270296">
    <property type="component" value="Unassembled WGS sequence"/>
</dbReference>
<dbReference type="SUPFAM" id="SSF53474">
    <property type="entry name" value="alpha/beta-Hydrolases"/>
    <property type="match status" value="1"/>
</dbReference>
<name>A0A3P8EA36_9BILA</name>
<dbReference type="PANTHER" id="PTHR11610">
    <property type="entry name" value="LIPASE"/>
    <property type="match status" value="1"/>
</dbReference>
<organism evidence="6 7">
    <name type="scientific">Soboliphyme baturini</name>
    <dbReference type="NCBI Taxonomy" id="241478"/>
    <lineage>
        <taxon>Eukaryota</taxon>
        <taxon>Metazoa</taxon>
        <taxon>Ecdysozoa</taxon>
        <taxon>Nematoda</taxon>
        <taxon>Enoplea</taxon>
        <taxon>Dorylaimia</taxon>
        <taxon>Dioctophymatida</taxon>
        <taxon>Dioctophymatoidea</taxon>
        <taxon>Soboliphymatidae</taxon>
        <taxon>Soboliphyme</taxon>
    </lineage>
</organism>
<proteinExistence type="inferred from homology"/>
<protein>
    <recommendedName>
        <fullName evidence="5">Lipase domain-containing protein</fullName>
    </recommendedName>
</protein>